<dbReference type="Pfam" id="PF25954">
    <property type="entry name" value="Beta-barrel_RND_2"/>
    <property type="match status" value="1"/>
</dbReference>
<gene>
    <name evidence="6" type="ORF">H8K55_13920</name>
</gene>
<name>A0ABR6YDS5_9BURK</name>
<dbReference type="InterPro" id="IPR006143">
    <property type="entry name" value="RND_pump_MFP"/>
</dbReference>
<dbReference type="Gene3D" id="1.10.287.470">
    <property type="entry name" value="Helix hairpin bin"/>
    <property type="match status" value="1"/>
</dbReference>
<comment type="similarity">
    <text evidence="1">Belongs to the membrane fusion protein (MFP) (TC 8.A.1) family.</text>
</comment>
<dbReference type="EMBL" id="JACOGA010000012">
    <property type="protein sequence ID" value="MBC3874683.1"/>
    <property type="molecule type" value="Genomic_DNA"/>
</dbReference>
<accession>A0ABR6YDS5</accession>
<reference evidence="6 7" key="1">
    <citation type="submission" date="2020-08" db="EMBL/GenBank/DDBJ databases">
        <title>Novel species isolated from subtropical streams in China.</title>
        <authorList>
            <person name="Lu H."/>
        </authorList>
    </citation>
    <scope>NUCLEOTIDE SEQUENCE [LARGE SCALE GENOMIC DNA]</scope>
    <source>
        <strain evidence="6 7">LX15W</strain>
    </source>
</reference>
<dbReference type="NCBIfam" id="TIGR01730">
    <property type="entry name" value="RND_mfp"/>
    <property type="match status" value="1"/>
</dbReference>
<dbReference type="PANTHER" id="PTHR30469:SF15">
    <property type="entry name" value="HLYD FAMILY OF SECRETION PROTEINS"/>
    <property type="match status" value="1"/>
</dbReference>
<evidence type="ECO:0000256" key="2">
    <source>
        <dbReference type="SAM" id="Coils"/>
    </source>
</evidence>
<dbReference type="InterPro" id="IPR058624">
    <property type="entry name" value="MdtA-like_HH"/>
</dbReference>
<dbReference type="Gene3D" id="2.40.50.100">
    <property type="match status" value="1"/>
</dbReference>
<dbReference type="Proteomes" id="UP000624279">
    <property type="component" value="Unassembled WGS sequence"/>
</dbReference>
<feature type="domain" description="Multidrug resistance protein MdtA-like alpha-helical hairpin" evidence="3">
    <location>
        <begin position="124"/>
        <end position="179"/>
    </location>
</feature>
<feature type="coiled-coil region" evidence="2">
    <location>
        <begin position="115"/>
        <end position="149"/>
    </location>
</feature>
<organism evidence="6 7">
    <name type="scientific">Undibacterium flavidum</name>
    <dbReference type="NCBI Taxonomy" id="2762297"/>
    <lineage>
        <taxon>Bacteria</taxon>
        <taxon>Pseudomonadati</taxon>
        <taxon>Pseudomonadota</taxon>
        <taxon>Betaproteobacteria</taxon>
        <taxon>Burkholderiales</taxon>
        <taxon>Oxalobacteraceae</taxon>
        <taxon>Undibacterium</taxon>
    </lineage>
</organism>
<evidence type="ECO:0000259" key="5">
    <source>
        <dbReference type="Pfam" id="PF25954"/>
    </source>
</evidence>
<sequence length="391" mass="41683">MRSSLHSSMQLFLSVNLSRKLLSPWSSDLIKLVALSAMLLAQVNTYAQTPVASTSALQTATARGTHADAFLSVDGVVEAVRNTVISAQISGSIVQLPVKAGDTVKAGQLLVRMDARTAQQEFNASKAQVDAAKANLAVAEKDYDRQKLLFEKNYISQAQLDRALAQFKSASAQANAQIAQAGAVQTQSGFYTINAPYDGIVSDMPSAIGEMVMPGKPIMTVYDPKDLRVIVTVPQARIAGLKVGQNVMIEFPSLPSAQRFVKPHAMTILPLSDAATHTVQVRFDLPNDVQAVNPGLFARVNLAFNVGTDADVAGKNPTATRVYVPATAVFRRAELYAVYVINAQAKPMLRQVKLGPKIANEQEILSGVAAGEKVAIDPLAAAQASKISAQK</sequence>
<dbReference type="InterPro" id="IPR058792">
    <property type="entry name" value="Beta-barrel_RND_2"/>
</dbReference>
<keyword evidence="7" id="KW-1185">Reference proteome</keyword>
<dbReference type="Pfam" id="PF25876">
    <property type="entry name" value="HH_MFP_RND"/>
    <property type="match status" value="1"/>
</dbReference>
<dbReference type="RefSeq" id="WP_186942664.1">
    <property type="nucleotide sequence ID" value="NZ_JACOGA010000012.1"/>
</dbReference>
<dbReference type="PANTHER" id="PTHR30469">
    <property type="entry name" value="MULTIDRUG RESISTANCE PROTEIN MDTA"/>
    <property type="match status" value="1"/>
</dbReference>
<feature type="domain" description="Multidrug resistance protein MdtA-like barrel-sandwich hybrid" evidence="4">
    <location>
        <begin position="84"/>
        <end position="219"/>
    </location>
</feature>
<comment type="caution">
    <text evidence="6">The sequence shown here is derived from an EMBL/GenBank/DDBJ whole genome shotgun (WGS) entry which is preliminary data.</text>
</comment>
<dbReference type="Gene3D" id="2.40.30.170">
    <property type="match status" value="1"/>
</dbReference>
<feature type="domain" description="CusB-like beta-barrel" evidence="5">
    <location>
        <begin position="230"/>
        <end position="303"/>
    </location>
</feature>
<dbReference type="InterPro" id="IPR058625">
    <property type="entry name" value="MdtA-like_BSH"/>
</dbReference>
<protein>
    <submittedName>
        <fullName evidence="6">Efflux RND transporter periplasmic adaptor subunit</fullName>
    </submittedName>
</protein>
<evidence type="ECO:0000313" key="7">
    <source>
        <dbReference type="Proteomes" id="UP000624279"/>
    </source>
</evidence>
<proteinExistence type="inferred from homology"/>
<dbReference type="Gene3D" id="2.40.420.20">
    <property type="match status" value="1"/>
</dbReference>
<dbReference type="Pfam" id="PF25917">
    <property type="entry name" value="BSH_RND"/>
    <property type="match status" value="1"/>
</dbReference>
<evidence type="ECO:0000259" key="3">
    <source>
        <dbReference type="Pfam" id="PF25876"/>
    </source>
</evidence>
<evidence type="ECO:0000256" key="1">
    <source>
        <dbReference type="ARBA" id="ARBA00009477"/>
    </source>
</evidence>
<keyword evidence="2" id="KW-0175">Coiled coil</keyword>
<dbReference type="SUPFAM" id="SSF111369">
    <property type="entry name" value="HlyD-like secretion proteins"/>
    <property type="match status" value="1"/>
</dbReference>
<evidence type="ECO:0000313" key="6">
    <source>
        <dbReference type="EMBL" id="MBC3874683.1"/>
    </source>
</evidence>
<evidence type="ECO:0000259" key="4">
    <source>
        <dbReference type="Pfam" id="PF25917"/>
    </source>
</evidence>